<keyword evidence="3" id="KW-0378">Hydrolase</keyword>
<dbReference type="Gene3D" id="3.20.20.140">
    <property type="entry name" value="Metal-dependent hydrolases"/>
    <property type="match status" value="1"/>
</dbReference>
<dbReference type="Proteomes" id="UP000306825">
    <property type="component" value="Chromosome"/>
</dbReference>
<protein>
    <recommendedName>
        <fullName evidence="2">protein-tyrosine-phosphatase</fullName>
        <ecNumber evidence="2">3.1.3.48</ecNumber>
    </recommendedName>
</protein>
<dbReference type="RefSeq" id="WP_138322922.1">
    <property type="nucleotide sequence ID" value="NZ_CP040463.1"/>
</dbReference>
<name>A0ABX5V6R6_9BACT</name>
<proteinExistence type="inferred from homology"/>
<accession>A0ABX5V6R6</accession>
<sequence>MIFFKKIKKIELKTDIHSHLLPGIDDGVKTIDESLLLIKEYINLGYKKLIITPHVMYDSYNNSTDLILEKINYLKNECFKNNLNIELEVSAEYNFDEEFVERIEKNDLLPINKKYILFEFSFYQKPVNYENIIFKLKSKGYIPILAHPERYRYFDLEDFKSLKELEVMFQCNIISSIGFYGKTPQKKFKELAKNKMIDFLGSDVHSFNYMEALKISFNSSSFNRLVSNLHIKNSYL</sequence>
<dbReference type="InterPro" id="IPR016195">
    <property type="entry name" value="Pol/histidinol_Pase-like"/>
</dbReference>
<dbReference type="InterPro" id="IPR016667">
    <property type="entry name" value="Caps_polysacc_synth_CpsB/CapC"/>
</dbReference>
<keyword evidence="6" id="KW-1185">Reference proteome</keyword>
<evidence type="ECO:0000313" key="5">
    <source>
        <dbReference type="EMBL" id="QCT93970.1"/>
    </source>
</evidence>
<organism evidence="5 6">
    <name type="scientific">Caminibacter mediatlanticus TB-2</name>
    <dbReference type="NCBI Taxonomy" id="391592"/>
    <lineage>
        <taxon>Bacteria</taxon>
        <taxon>Pseudomonadati</taxon>
        <taxon>Campylobacterota</taxon>
        <taxon>Epsilonproteobacteria</taxon>
        <taxon>Nautiliales</taxon>
        <taxon>Nautiliaceae</taxon>
        <taxon>Caminibacter</taxon>
    </lineage>
</organism>
<evidence type="ECO:0000256" key="2">
    <source>
        <dbReference type="ARBA" id="ARBA00013064"/>
    </source>
</evidence>
<gene>
    <name evidence="5" type="ORF">FE773_01870</name>
</gene>
<dbReference type="PANTHER" id="PTHR39181:SF1">
    <property type="entry name" value="TYROSINE-PROTEIN PHOSPHATASE YWQE"/>
    <property type="match status" value="1"/>
</dbReference>
<reference evidence="5 6" key="1">
    <citation type="submission" date="2019-05" db="EMBL/GenBank/DDBJ databases">
        <title>A comparative analysis of the Nautiliaceae.</title>
        <authorList>
            <person name="Grosche A."/>
            <person name="Smedile F."/>
            <person name="Vetriani C."/>
        </authorList>
    </citation>
    <scope>NUCLEOTIDE SEQUENCE [LARGE SCALE GENOMIC DNA]</scope>
    <source>
        <strain evidence="5 6">TB-2</strain>
    </source>
</reference>
<comment type="catalytic activity">
    <reaction evidence="4">
        <text>O-phospho-L-tyrosyl-[protein] + H2O = L-tyrosyl-[protein] + phosphate</text>
        <dbReference type="Rhea" id="RHEA:10684"/>
        <dbReference type="Rhea" id="RHEA-COMP:10136"/>
        <dbReference type="Rhea" id="RHEA-COMP:20101"/>
        <dbReference type="ChEBI" id="CHEBI:15377"/>
        <dbReference type="ChEBI" id="CHEBI:43474"/>
        <dbReference type="ChEBI" id="CHEBI:46858"/>
        <dbReference type="ChEBI" id="CHEBI:61978"/>
        <dbReference type="EC" id="3.1.3.48"/>
    </reaction>
</comment>
<dbReference type="SUPFAM" id="SSF89550">
    <property type="entry name" value="PHP domain-like"/>
    <property type="match status" value="1"/>
</dbReference>
<dbReference type="Pfam" id="PF19567">
    <property type="entry name" value="CpsB_CapC"/>
    <property type="match status" value="1"/>
</dbReference>
<evidence type="ECO:0000313" key="6">
    <source>
        <dbReference type="Proteomes" id="UP000306825"/>
    </source>
</evidence>
<dbReference type="EMBL" id="CP040463">
    <property type="protein sequence ID" value="QCT93970.1"/>
    <property type="molecule type" value="Genomic_DNA"/>
</dbReference>
<dbReference type="PIRSF" id="PIRSF016557">
    <property type="entry name" value="Caps_synth_CpsB"/>
    <property type="match status" value="1"/>
</dbReference>
<comment type="similarity">
    <text evidence="1">Belongs to the metallo-dependent hydrolases superfamily. CpsB/CapC family.</text>
</comment>
<evidence type="ECO:0000256" key="4">
    <source>
        <dbReference type="ARBA" id="ARBA00051722"/>
    </source>
</evidence>
<evidence type="ECO:0000256" key="3">
    <source>
        <dbReference type="ARBA" id="ARBA00022801"/>
    </source>
</evidence>
<dbReference type="PANTHER" id="PTHR39181">
    <property type="entry name" value="TYROSINE-PROTEIN PHOSPHATASE YWQE"/>
    <property type="match status" value="1"/>
</dbReference>
<dbReference type="EC" id="3.1.3.48" evidence="2"/>
<evidence type="ECO:0000256" key="1">
    <source>
        <dbReference type="ARBA" id="ARBA00005750"/>
    </source>
</evidence>